<dbReference type="EMBL" id="KK105192">
    <property type="protein sequence ID" value="KIY92923.1"/>
    <property type="molecule type" value="Genomic_DNA"/>
</dbReference>
<dbReference type="Pfam" id="PF04657">
    <property type="entry name" value="DMT_YdcZ"/>
    <property type="match status" value="1"/>
</dbReference>
<proteinExistence type="predicted"/>
<dbReference type="Proteomes" id="UP000054498">
    <property type="component" value="Unassembled WGS sequence"/>
</dbReference>
<organism evidence="2 3">
    <name type="scientific">Monoraphidium neglectum</name>
    <dbReference type="NCBI Taxonomy" id="145388"/>
    <lineage>
        <taxon>Eukaryota</taxon>
        <taxon>Viridiplantae</taxon>
        <taxon>Chlorophyta</taxon>
        <taxon>core chlorophytes</taxon>
        <taxon>Chlorophyceae</taxon>
        <taxon>CS clade</taxon>
        <taxon>Sphaeropleales</taxon>
        <taxon>Selenastraceae</taxon>
        <taxon>Monoraphidium</taxon>
    </lineage>
</organism>
<accession>A0A0D2KA51</accession>
<dbReference type="KEGG" id="mng:MNEG_15039"/>
<dbReference type="InterPro" id="IPR006750">
    <property type="entry name" value="YdcZ"/>
</dbReference>
<keyword evidence="3" id="KW-1185">Reference proteome</keyword>
<evidence type="ECO:0000313" key="3">
    <source>
        <dbReference type="Proteomes" id="UP000054498"/>
    </source>
</evidence>
<evidence type="ECO:0000313" key="2">
    <source>
        <dbReference type="EMBL" id="KIY92923.1"/>
    </source>
</evidence>
<feature type="transmembrane region" description="Helical" evidence="1">
    <location>
        <begin position="41"/>
        <end position="60"/>
    </location>
</feature>
<protein>
    <submittedName>
        <fullName evidence="2">Type I polyketide synthase</fullName>
    </submittedName>
</protein>
<name>A0A0D2KA51_9CHLO</name>
<dbReference type="PANTHER" id="PTHR34821">
    <property type="entry name" value="INNER MEMBRANE PROTEIN YDCZ"/>
    <property type="match status" value="1"/>
</dbReference>
<dbReference type="AlphaFoldDB" id="A0A0D2KA51"/>
<keyword evidence="1" id="KW-0812">Transmembrane</keyword>
<reference evidence="2 3" key="1">
    <citation type="journal article" date="2013" name="BMC Genomics">
        <title>Reconstruction of the lipid metabolism for the microalga Monoraphidium neglectum from its genome sequence reveals characteristics suitable for biofuel production.</title>
        <authorList>
            <person name="Bogen C."/>
            <person name="Al-Dilaimi A."/>
            <person name="Albersmeier A."/>
            <person name="Wichmann J."/>
            <person name="Grundmann M."/>
            <person name="Rupp O."/>
            <person name="Lauersen K.J."/>
            <person name="Blifernez-Klassen O."/>
            <person name="Kalinowski J."/>
            <person name="Goesmann A."/>
            <person name="Mussgnug J.H."/>
            <person name="Kruse O."/>
        </authorList>
    </citation>
    <scope>NUCLEOTIDE SEQUENCE [LARGE SCALE GENOMIC DNA]</scope>
    <source>
        <strain evidence="2 3">SAG 48.87</strain>
    </source>
</reference>
<evidence type="ECO:0000256" key="1">
    <source>
        <dbReference type="SAM" id="Phobius"/>
    </source>
</evidence>
<dbReference type="GeneID" id="25732660"/>
<keyword evidence="1" id="KW-1133">Transmembrane helix</keyword>
<gene>
    <name evidence="2" type="ORF">MNEG_15039</name>
</gene>
<dbReference type="GO" id="GO:0005886">
    <property type="term" value="C:plasma membrane"/>
    <property type="evidence" value="ECO:0007669"/>
    <property type="project" value="TreeGrafter"/>
</dbReference>
<sequence>MADGSALAYGLGFVFAALSGVAIAVQSGINATLGSHGGQAFAAAQSFLVGFACCLIFFGFDIKFRGTPLPTLPALKGAPAWAWLGGPLGAFFIIAIIVFAPRLGAGNFLAVFVCTQLTTAVTLDLIGAVGYVQRTFSWQRWVGVALMAAGVALITLFPGELAAKAPAGAAAPVGRSLTHLYVRGADGTAAGAAAARTAGALAMAARPGPRPAQGV</sequence>
<feature type="transmembrane region" description="Helical" evidence="1">
    <location>
        <begin position="108"/>
        <end position="132"/>
    </location>
</feature>
<keyword evidence="1" id="KW-0472">Membrane</keyword>
<dbReference type="PANTHER" id="PTHR34821:SF2">
    <property type="entry name" value="INNER MEMBRANE PROTEIN YDCZ"/>
    <property type="match status" value="1"/>
</dbReference>
<dbReference type="RefSeq" id="XP_013891943.1">
    <property type="nucleotide sequence ID" value="XM_014036489.1"/>
</dbReference>
<feature type="transmembrane region" description="Helical" evidence="1">
    <location>
        <begin position="6"/>
        <end position="29"/>
    </location>
</feature>
<feature type="transmembrane region" description="Helical" evidence="1">
    <location>
        <begin position="80"/>
        <end position="101"/>
    </location>
</feature>
<dbReference type="OrthoDB" id="544765at2759"/>
<feature type="transmembrane region" description="Helical" evidence="1">
    <location>
        <begin position="138"/>
        <end position="157"/>
    </location>
</feature>